<organism evidence="1 2">
    <name type="scientific">Aureococcus anophagefferens</name>
    <name type="common">Harmful bloom alga</name>
    <dbReference type="NCBI Taxonomy" id="44056"/>
    <lineage>
        <taxon>Eukaryota</taxon>
        <taxon>Sar</taxon>
        <taxon>Stramenopiles</taxon>
        <taxon>Ochrophyta</taxon>
        <taxon>Pelagophyceae</taxon>
        <taxon>Pelagomonadales</taxon>
        <taxon>Pelagomonadaceae</taxon>
        <taxon>Aureococcus</taxon>
    </lineage>
</organism>
<dbReference type="InterPro" id="IPR017438">
    <property type="entry name" value="ATP-NAD_kinase_N"/>
</dbReference>
<gene>
    <name evidence="1" type="ORF">SO694_0013308</name>
</gene>
<dbReference type="Pfam" id="PF19279">
    <property type="entry name" value="YegS_C"/>
    <property type="match status" value="1"/>
</dbReference>
<evidence type="ECO:0000313" key="2">
    <source>
        <dbReference type="Proteomes" id="UP001363151"/>
    </source>
</evidence>
<dbReference type="InterPro" id="IPR005218">
    <property type="entry name" value="Diacylglycerol/lipid_kinase"/>
</dbReference>
<dbReference type="GO" id="GO:0016020">
    <property type="term" value="C:membrane"/>
    <property type="evidence" value="ECO:0007669"/>
    <property type="project" value="GOC"/>
</dbReference>
<protein>
    <submittedName>
        <fullName evidence="1">D-erythro-sphingosine kinase</fullName>
    </submittedName>
</protein>
<dbReference type="NCBIfam" id="TIGR00147">
    <property type="entry name" value="YegS/Rv2252/BmrU family lipid kinase"/>
    <property type="match status" value="1"/>
</dbReference>
<dbReference type="InterPro" id="IPR050187">
    <property type="entry name" value="Lipid_Phosphate_FormReg"/>
</dbReference>
<name>A0ABR1GFG5_AURAN</name>
<dbReference type="Pfam" id="PF00781">
    <property type="entry name" value="DAGK_cat"/>
    <property type="match status" value="1"/>
</dbReference>
<dbReference type="InterPro" id="IPR016064">
    <property type="entry name" value="NAD/diacylglycerol_kinase_sf"/>
</dbReference>
<comment type="caution">
    <text evidence="1">The sequence shown here is derived from an EMBL/GenBank/DDBJ whole genome shotgun (WGS) entry which is preliminary data.</text>
</comment>
<dbReference type="EMBL" id="JBBJCI010000016">
    <property type="protein sequence ID" value="KAK7254811.1"/>
    <property type="molecule type" value="Genomic_DNA"/>
</dbReference>
<dbReference type="GO" id="GO:0001727">
    <property type="term" value="F:lipid kinase activity"/>
    <property type="evidence" value="ECO:0007669"/>
    <property type="project" value="TreeGrafter"/>
</dbReference>
<evidence type="ECO:0000313" key="1">
    <source>
        <dbReference type="EMBL" id="KAK7254811.1"/>
    </source>
</evidence>
<dbReference type="GO" id="GO:0006665">
    <property type="term" value="P:sphingolipid metabolic process"/>
    <property type="evidence" value="ECO:0007669"/>
    <property type="project" value="TreeGrafter"/>
</dbReference>
<sequence>MSKVAPSSSAEGPEQITFAEDGSSKKKSGVRRPVFAELLSCEAEATPKPGRVHLLVNPFSGRKRGKKVGAAARKLLEAAGVEVELHPSERAGHLVELSKALELRPTDALAVVGGDGTLSEVITGRMRAGGDLPRVGVIPAGTGNAQATELGILNVEEAVRRIVAGRVIRIDLAEVDLRSGTAKRPGDALRWYSHNLVTWGLGVDSVVLAERMRWLGPARYDVGIVIKILANVRRRATLTVDGHAMEDDYTLFLIQNTQTGGAGLRLAPGASLDDGVMDLGILRRMKTGALINAFGMLKQEGRHVFHPSVGSHRFKELAIDTPAPTAINIDGELAGVTPLKMRVLERVLPLFAA</sequence>
<keyword evidence="2" id="KW-1185">Reference proteome</keyword>
<reference evidence="1 2" key="1">
    <citation type="submission" date="2024-03" db="EMBL/GenBank/DDBJ databases">
        <title>Aureococcus anophagefferens CCMP1851 and Kratosvirus quantuckense: Draft genome of a second virus-susceptible host strain in the model system.</title>
        <authorList>
            <person name="Chase E."/>
            <person name="Truchon A.R."/>
            <person name="Schepens W."/>
            <person name="Wilhelm S.W."/>
        </authorList>
    </citation>
    <scope>NUCLEOTIDE SEQUENCE [LARGE SCALE GENOMIC DNA]</scope>
    <source>
        <strain evidence="1 2">CCMP1851</strain>
    </source>
</reference>
<proteinExistence type="predicted"/>
<dbReference type="PROSITE" id="PS50146">
    <property type="entry name" value="DAGK"/>
    <property type="match status" value="1"/>
</dbReference>
<dbReference type="SMART" id="SM00046">
    <property type="entry name" value="DAGKc"/>
    <property type="match status" value="1"/>
</dbReference>
<keyword evidence="1" id="KW-0418">Kinase</keyword>
<dbReference type="GO" id="GO:0005524">
    <property type="term" value="F:ATP binding"/>
    <property type="evidence" value="ECO:0007669"/>
    <property type="project" value="UniProtKB-KW"/>
</dbReference>
<keyword evidence="1" id="KW-0808">Transferase</keyword>
<dbReference type="Gene3D" id="2.60.200.40">
    <property type="match status" value="1"/>
</dbReference>
<dbReference type="SUPFAM" id="SSF111331">
    <property type="entry name" value="NAD kinase/diacylglycerol kinase-like"/>
    <property type="match status" value="1"/>
</dbReference>
<dbReference type="GO" id="GO:0008654">
    <property type="term" value="P:phospholipid biosynthetic process"/>
    <property type="evidence" value="ECO:0007669"/>
    <property type="project" value="InterPro"/>
</dbReference>
<dbReference type="PANTHER" id="PTHR12358:SF54">
    <property type="entry name" value="SPHINGOSINE KINASE RELATED PROTEIN"/>
    <property type="match status" value="1"/>
</dbReference>
<dbReference type="PANTHER" id="PTHR12358">
    <property type="entry name" value="SPHINGOSINE KINASE"/>
    <property type="match status" value="1"/>
</dbReference>
<dbReference type="InterPro" id="IPR045540">
    <property type="entry name" value="YegS/DAGK_C"/>
</dbReference>
<dbReference type="Gene3D" id="3.40.50.10330">
    <property type="entry name" value="Probable inorganic polyphosphate/atp-NAD kinase, domain 1"/>
    <property type="match status" value="1"/>
</dbReference>
<accession>A0ABR1GFG5</accession>
<dbReference type="Proteomes" id="UP001363151">
    <property type="component" value="Unassembled WGS sequence"/>
</dbReference>
<dbReference type="KEGG" id="aaf:AURANDRAFT_22328"/>
<dbReference type="InterPro" id="IPR001206">
    <property type="entry name" value="Diacylglycerol_kinase_cat_dom"/>
</dbReference>